<keyword evidence="3" id="KW-1185">Reference proteome</keyword>
<reference evidence="2 3" key="1">
    <citation type="journal article" date="2018" name="Nat. Ecol. Evol.">
        <title>Shark genomes provide insights into elasmobranch evolution and the origin of vertebrates.</title>
        <authorList>
            <person name="Hara Y"/>
            <person name="Yamaguchi K"/>
            <person name="Onimaru K"/>
            <person name="Kadota M"/>
            <person name="Koyanagi M"/>
            <person name="Keeley SD"/>
            <person name="Tatsumi K"/>
            <person name="Tanaka K"/>
            <person name="Motone F"/>
            <person name="Kageyama Y"/>
            <person name="Nozu R"/>
            <person name="Adachi N"/>
            <person name="Nishimura O"/>
            <person name="Nakagawa R"/>
            <person name="Tanegashima C"/>
            <person name="Kiyatake I"/>
            <person name="Matsumoto R"/>
            <person name="Murakumo K"/>
            <person name="Nishida K"/>
            <person name="Terakita A"/>
            <person name="Kuratani S"/>
            <person name="Sato K"/>
            <person name="Hyodo S Kuraku.S."/>
        </authorList>
    </citation>
    <scope>NUCLEOTIDE SEQUENCE [LARGE SCALE GENOMIC DNA]</scope>
</reference>
<protein>
    <submittedName>
        <fullName evidence="2">Uncharacterized protein</fullName>
    </submittedName>
</protein>
<dbReference type="EMBL" id="BEZZ01001619">
    <property type="protein sequence ID" value="GCC19865.1"/>
    <property type="molecule type" value="Genomic_DNA"/>
</dbReference>
<name>A0A401RNW7_CHIPU</name>
<feature type="compositionally biased region" description="Basic residues" evidence="1">
    <location>
        <begin position="7"/>
        <end position="23"/>
    </location>
</feature>
<evidence type="ECO:0000256" key="1">
    <source>
        <dbReference type="SAM" id="MobiDB-lite"/>
    </source>
</evidence>
<accession>A0A401RNW7</accession>
<comment type="caution">
    <text evidence="2">The sequence shown here is derived from an EMBL/GenBank/DDBJ whole genome shotgun (WGS) entry which is preliminary data.</text>
</comment>
<dbReference type="Proteomes" id="UP000287033">
    <property type="component" value="Unassembled WGS sequence"/>
</dbReference>
<proteinExistence type="predicted"/>
<sequence>MSESRSRNRSRSRSRVRVGRGSHRGAAPPPTQGEEDSHFGAGSVGDHIASPTRAHRGRIPCEAADARACPVPGEMWTPTEEEKFGVALLLHALLHARGINFMQHQLQIQIPSPDGDCVLNTIPCPLPVVNRLWMIFPASQKYHI</sequence>
<evidence type="ECO:0000313" key="3">
    <source>
        <dbReference type="Proteomes" id="UP000287033"/>
    </source>
</evidence>
<dbReference type="AlphaFoldDB" id="A0A401RNW7"/>
<evidence type="ECO:0000313" key="2">
    <source>
        <dbReference type="EMBL" id="GCC19865.1"/>
    </source>
</evidence>
<feature type="region of interest" description="Disordered" evidence="1">
    <location>
        <begin position="1"/>
        <end position="59"/>
    </location>
</feature>
<organism evidence="2 3">
    <name type="scientific">Chiloscyllium punctatum</name>
    <name type="common">Brownbanded bambooshark</name>
    <name type="synonym">Hemiscyllium punctatum</name>
    <dbReference type="NCBI Taxonomy" id="137246"/>
    <lineage>
        <taxon>Eukaryota</taxon>
        <taxon>Metazoa</taxon>
        <taxon>Chordata</taxon>
        <taxon>Craniata</taxon>
        <taxon>Vertebrata</taxon>
        <taxon>Chondrichthyes</taxon>
        <taxon>Elasmobranchii</taxon>
        <taxon>Galeomorphii</taxon>
        <taxon>Galeoidea</taxon>
        <taxon>Orectolobiformes</taxon>
        <taxon>Hemiscylliidae</taxon>
        <taxon>Chiloscyllium</taxon>
    </lineage>
</organism>
<gene>
    <name evidence="2" type="ORF">chiPu_0018587</name>
</gene>